<dbReference type="SUPFAM" id="SSF52317">
    <property type="entry name" value="Class I glutamine amidotransferase-like"/>
    <property type="match status" value="1"/>
</dbReference>
<evidence type="ECO:0000313" key="15">
    <source>
        <dbReference type="EMBL" id="HIV12000.1"/>
    </source>
</evidence>
<dbReference type="GO" id="GO:0016829">
    <property type="term" value="F:lyase activity"/>
    <property type="evidence" value="ECO:0007669"/>
    <property type="project" value="UniProtKB-KW"/>
</dbReference>
<keyword evidence="5 12" id="KW-0028">Amino-acid biosynthesis</keyword>
<dbReference type="CDD" id="cd01748">
    <property type="entry name" value="GATase1_IGP_Synthase"/>
    <property type="match status" value="1"/>
</dbReference>
<evidence type="ECO:0000256" key="11">
    <source>
        <dbReference type="ARBA" id="ARBA00049534"/>
    </source>
</evidence>
<dbReference type="GO" id="GO:0000107">
    <property type="term" value="F:imidazoleglycerol-phosphate synthase activity"/>
    <property type="evidence" value="ECO:0007669"/>
    <property type="project" value="UniProtKB-UniRule"/>
</dbReference>
<name>A0A9D1NSI0_9FIRM</name>
<evidence type="ECO:0000256" key="3">
    <source>
        <dbReference type="ARBA" id="ARBA00011152"/>
    </source>
</evidence>
<dbReference type="PROSITE" id="PS51274">
    <property type="entry name" value="GATASE_COBBQ"/>
    <property type="match status" value="1"/>
</dbReference>
<evidence type="ECO:0000256" key="1">
    <source>
        <dbReference type="ARBA" id="ARBA00004496"/>
    </source>
</evidence>
<dbReference type="HAMAP" id="MF_00278">
    <property type="entry name" value="HisH"/>
    <property type="match status" value="1"/>
</dbReference>
<dbReference type="EMBL" id="DVON01000046">
    <property type="protein sequence ID" value="HIV12000.1"/>
    <property type="molecule type" value="Genomic_DNA"/>
</dbReference>
<dbReference type="Proteomes" id="UP000886723">
    <property type="component" value="Unassembled WGS sequence"/>
</dbReference>
<comment type="function">
    <text evidence="12">IGPS catalyzes the conversion of PRFAR and glutamine to IGP, AICAR and glutamate. The HisH subunit catalyzes the hydrolysis of glutamine to glutamate and ammonia as part of the synthesis of IGP and AICAR. The resulting ammonia molecule is channeled to the active site of HisF.</text>
</comment>
<dbReference type="GO" id="GO:0004359">
    <property type="term" value="F:glutaminase activity"/>
    <property type="evidence" value="ECO:0007669"/>
    <property type="project" value="UniProtKB-EC"/>
</dbReference>
<feature type="domain" description="Glutamine amidotransferase" evidence="14">
    <location>
        <begin position="4"/>
        <end position="199"/>
    </location>
</feature>
<reference evidence="15" key="2">
    <citation type="journal article" date="2021" name="PeerJ">
        <title>Extensive microbial diversity within the chicken gut microbiome revealed by metagenomics and culture.</title>
        <authorList>
            <person name="Gilroy R."/>
            <person name="Ravi A."/>
            <person name="Getino M."/>
            <person name="Pursley I."/>
            <person name="Horton D.L."/>
            <person name="Alikhan N.F."/>
            <person name="Baker D."/>
            <person name="Gharbi K."/>
            <person name="Hall N."/>
            <person name="Watson M."/>
            <person name="Adriaenssens E.M."/>
            <person name="Foster-Nyarko E."/>
            <person name="Jarju S."/>
            <person name="Secka A."/>
            <person name="Antonio M."/>
            <person name="Oren A."/>
            <person name="Chaudhuri R.R."/>
            <person name="La Ragione R."/>
            <person name="Hildebrand F."/>
            <person name="Pallen M.J."/>
        </authorList>
    </citation>
    <scope>NUCLEOTIDE SEQUENCE</scope>
    <source>
        <strain evidence="15">ChiBcec2-4451</strain>
    </source>
</reference>
<keyword evidence="7 12" id="KW-0315">Glutamine amidotransferase</keyword>
<keyword evidence="6 12" id="KW-0378">Hydrolase</keyword>
<protein>
    <recommendedName>
        <fullName evidence="12">Imidazole glycerol phosphate synthase subunit HisH</fullName>
        <ecNumber evidence="12">4.3.2.10</ecNumber>
    </recommendedName>
    <alternativeName>
        <fullName evidence="12">IGP synthase glutaminase subunit</fullName>
        <ecNumber evidence="12">3.5.1.2</ecNumber>
    </alternativeName>
    <alternativeName>
        <fullName evidence="12">IGP synthase subunit HisH</fullName>
    </alternativeName>
    <alternativeName>
        <fullName evidence="12">ImGP synthase subunit HisH</fullName>
        <shortName evidence="12">IGPS subunit HisH</shortName>
    </alternativeName>
</protein>
<evidence type="ECO:0000313" key="16">
    <source>
        <dbReference type="Proteomes" id="UP000886723"/>
    </source>
</evidence>
<dbReference type="NCBIfam" id="TIGR01855">
    <property type="entry name" value="IMP_synth_hisH"/>
    <property type="match status" value="1"/>
</dbReference>
<dbReference type="InterPro" id="IPR017926">
    <property type="entry name" value="GATASE"/>
</dbReference>
<evidence type="ECO:0000256" key="7">
    <source>
        <dbReference type="ARBA" id="ARBA00022962"/>
    </source>
</evidence>
<evidence type="ECO:0000256" key="10">
    <source>
        <dbReference type="ARBA" id="ARBA00047838"/>
    </source>
</evidence>
<comment type="subunit">
    <text evidence="3 12">Heterodimer of HisH and HisF.</text>
</comment>
<dbReference type="Pfam" id="PF00117">
    <property type="entry name" value="GATase"/>
    <property type="match status" value="1"/>
</dbReference>
<sequence length="207" mass="22534">MIALIDYDAGNMKSVEKALQLLGQETVVTRDPDEIYRADGVILPGVGSFGDAMENLRRFGLLEVIRRVTEQGTPFLGICLGLQLLFESSEESPGVEGLGLLPGKILRIPAGEGRKIPHMGWNDITFPHPGRLFAGVAEHSYVYFVHSYYLKAEDPSIVTAVTRYGTGIHASVEKGNVFACQFHPEKSSDVGLQILKNFAAICAEGGR</sequence>
<dbReference type="PANTHER" id="PTHR42701:SF1">
    <property type="entry name" value="IMIDAZOLE GLYCEROL PHOSPHATE SYNTHASE SUBUNIT HISH"/>
    <property type="match status" value="1"/>
</dbReference>
<dbReference type="InterPro" id="IPR010139">
    <property type="entry name" value="Imidazole-glycPsynth_HisH"/>
</dbReference>
<comment type="pathway">
    <text evidence="2 12">Amino-acid biosynthesis; L-histidine biosynthesis; L-histidine from 5-phospho-alpha-D-ribose 1-diphosphate: step 5/9.</text>
</comment>
<evidence type="ECO:0000256" key="4">
    <source>
        <dbReference type="ARBA" id="ARBA00022490"/>
    </source>
</evidence>
<evidence type="ECO:0000256" key="12">
    <source>
        <dbReference type="HAMAP-Rule" id="MF_00278"/>
    </source>
</evidence>
<dbReference type="EC" id="3.5.1.2" evidence="12"/>
<dbReference type="EC" id="4.3.2.10" evidence="12"/>
<comment type="catalytic activity">
    <reaction evidence="10 12">
        <text>5-[(5-phospho-1-deoxy-D-ribulos-1-ylimino)methylamino]-1-(5-phospho-beta-D-ribosyl)imidazole-4-carboxamide + L-glutamine = D-erythro-1-(imidazol-4-yl)glycerol 3-phosphate + 5-amino-1-(5-phospho-beta-D-ribosyl)imidazole-4-carboxamide + L-glutamate + H(+)</text>
        <dbReference type="Rhea" id="RHEA:24793"/>
        <dbReference type="ChEBI" id="CHEBI:15378"/>
        <dbReference type="ChEBI" id="CHEBI:29985"/>
        <dbReference type="ChEBI" id="CHEBI:58278"/>
        <dbReference type="ChEBI" id="CHEBI:58359"/>
        <dbReference type="ChEBI" id="CHEBI:58475"/>
        <dbReference type="ChEBI" id="CHEBI:58525"/>
        <dbReference type="EC" id="4.3.2.10"/>
    </reaction>
</comment>
<keyword evidence="4 12" id="KW-0963">Cytoplasm</keyword>
<dbReference type="FunFam" id="3.40.50.880:FF:000009">
    <property type="entry name" value="Imidazole glycerol phosphate synthase subunit HisH"/>
    <property type="match status" value="1"/>
</dbReference>
<accession>A0A9D1NSI0</accession>
<dbReference type="GO" id="GO:0000105">
    <property type="term" value="P:L-histidine biosynthetic process"/>
    <property type="evidence" value="ECO:0007669"/>
    <property type="project" value="UniProtKB-UniRule"/>
</dbReference>
<evidence type="ECO:0000259" key="14">
    <source>
        <dbReference type="Pfam" id="PF00117"/>
    </source>
</evidence>
<comment type="subcellular location">
    <subcellularLocation>
        <location evidence="1 12">Cytoplasm</location>
    </subcellularLocation>
</comment>
<dbReference type="Gene3D" id="3.40.50.880">
    <property type="match status" value="1"/>
</dbReference>
<keyword evidence="8 12" id="KW-0368">Histidine biosynthesis</keyword>
<dbReference type="GO" id="GO:0005737">
    <property type="term" value="C:cytoplasm"/>
    <property type="evidence" value="ECO:0007669"/>
    <property type="project" value="UniProtKB-SubCell"/>
</dbReference>
<feature type="active site" evidence="12 13">
    <location>
        <position position="183"/>
    </location>
</feature>
<reference evidence="15" key="1">
    <citation type="submission" date="2020-10" db="EMBL/GenBank/DDBJ databases">
        <authorList>
            <person name="Gilroy R."/>
        </authorList>
    </citation>
    <scope>NUCLEOTIDE SEQUENCE</scope>
    <source>
        <strain evidence="15">ChiBcec2-4451</strain>
    </source>
</reference>
<dbReference type="AlphaFoldDB" id="A0A9D1NSI0"/>
<feature type="active site" description="Nucleophile" evidence="12 13">
    <location>
        <position position="79"/>
    </location>
</feature>
<evidence type="ECO:0000256" key="8">
    <source>
        <dbReference type="ARBA" id="ARBA00023102"/>
    </source>
</evidence>
<dbReference type="PIRSF" id="PIRSF000495">
    <property type="entry name" value="Amidotransf_hisH"/>
    <property type="match status" value="1"/>
</dbReference>
<evidence type="ECO:0000256" key="2">
    <source>
        <dbReference type="ARBA" id="ARBA00005091"/>
    </source>
</evidence>
<dbReference type="InterPro" id="IPR029062">
    <property type="entry name" value="Class_I_gatase-like"/>
</dbReference>
<evidence type="ECO:0000256" key="6">
    <source>
        <dbReference type="ARBA" id="ARBA00022801"/>
    </source>
</evidence>
<evidence type="ECO:0000256" key="13">
    <source>
        <dbReference type="PIRSR" id="PIRSR000495-1"/>
    </source>
</evidence>
<proteinExistence type="inferred from homology"/>
<comment type="catalytic activity">
    <reaction evidence="11 12">
        <text>L-glutamine + H2O = L-glutamate + NH4(+)</text>
        <dbReference type="Rhea" id="RHEA:15889"/>
        <dbReference type="ChEBI" id="CHEBI:15377"/>
        <dbReference type="ChEBI" id="CHEBI:28938"/>
        <dbReference type="ChEBI" id="CHEBI:29985"/>
        <dbReference type="ChEBI" id="CHEBI:58359"/>
        <dbReference type="EC" id="3.5.1.2"/>
    </reaction>
</comment>
<feature type="active site" evidence="12 13">
    <location>
        <position position="185"/>
    </location>
</feature>
<dbReference type="PROSITE" id="PS51273">
    <property type="entry name" value="GATASE_TYPE_1"/>
    <property type="match status" value="1"/>
</dbReference>
<keyword evidence="9 12" id="KW-0456">Lyase</keyword>
<gene>
    <name evidence="12 15" type="primary">hisH</name>
    <name evidence="15" type="ORF">IAA63_02525</name>
</gene>
<comment type="caution">
    <text evidence="15">The sequence shown here is derived from an EMBL/GenBank/DDBJ whole genome shotgun (WGS) entry which is preliminary data.</text>
</comment>
<evidence type="ECO:0000256" key="5">
    <source>
        <dbReference type="ARBA" id="ARBA00022605"/>
    </source>
</evidence>
<organism evidence="15 16">
    <name type="scientific">Candidatus Pullilachnospira stercoravium</name>
    <dbReference type="NCBI Taxonomy" id="2840913"/>
    <lineage>
        <taxon>Bacteria</taxon>
        <taxon>Bacillati</taxon>
        <taxon>Bacillota</taxon>
        <taxon>Clostridia</taxon>
        <taxon>Lachnospirales</taxon>
        <taxon>Lachnospiraceae</taxon>
        <taxon>Lachnospiraceae incertae sedis</taxon>
        <taxon>Candidatus Pullilachnospira</taxon>
    </lineage>
</organism>
<evidence type="ECO:0000256" key="9">
    <source>
        <dbReference type="ARBA" id="ARBA00023239"/>
    </source>
</evidence>
<dbReference type="PANTHER" id="PTHR42701">
    <property type="entry name" value="IMIDAZOLE GLYCEROL PHOSPHATE SYNTHASE SUBUNIT HISH"/>
    <property type="match status" value="1"/>
</dbReference>